<dbReference type="GO" id="GO:0031505">
    <property type="term" value="P:fungal-type cell wall organization"/>
    <property type="evidence" value="ECO:0007669"/>
    <property type="project" value="TreeGrafter"/>
</dbReference>
<dbReference type="AlphaFoldDB" id="A0A7H8R2M6"/>
<dbReference type="InterPro" id="IPR052413">
    <property type="entry name" value="SUR7_domain"/>
</dbReference>
<reference evidence="4" key="1">
    <citation type="submission" date="2020-06" db="EMBL/GenBank/DDBJ databases">
        <title>A chromosome-scale genome assembly of Talaromyces rugulosus W13939.</title>
        <authorList>
            <person name="Wang B."/>
            <person name="Guo L."/>
            <person name="Ye K."/>
            <person name="Wang L."/>
        </authorList>
    </citation>
    <scope>NUCLEOTIDE SEQUENCE [LARGE SCALE GENOMIC DNA]</scope>
    <source>
        <strain evidence="4">W13939</strain>
    </source>
</reference>
<gene>
    <name evidence="3" type="ORF">TRUGW13939_07786</name>
</gene>
<dbReference type="KEGG" id="trg:TRUGW13939_07786"/>
<sequence length="256" mass="27406">MLLTLNTLSKVFALASFILSTLCLFAGSQKSIMQDASVMTIDTSGSEPISAIKSAKESNDTDLGLKDFYNVHVLAYCEGSFGDDGQHDVTRCSKRAAPFAFNPAKVLEFKNGFNVSDIDWPDTITDDFSVMEITTKAMSVLYIIGVAATGVTFLMEILLTQAGGRPSMMAHLFFTVLSFVCLGVSSSVASVIAVQFVDLINRHGKNYGIVAAGGSKFLTITWAAVVLLFFTVVISVITLPSSGSMSTSDKEVESQV</sequence>
<name>A0A7H8R2M6_TALRU</name>
<feature type="transmembrane region" description="Helical" evidence="1">
    <location>
        <begin position="140"/>
        <end position="160"/>
    </location>
</feature>
<dbReference type="GO" id="GO:0005886">
    <property type="term" value="C:plasma membrane"/>
    <property type="evidence" value="ECO:0007669"/>
    <property type="project" value="InterPro"/>
</dbReference>
<evidence type="ECO:0000256" key="2">
    <source>
        <dbReference type="SAM" id="SignalP"/>
    </source>
</evidence>
<dbReference type="PANTHER" id="PTHR28019:SF7">
    <property type="entry name" value="SUR7 PROTEIN"/>
    <property type="match status" value="1"/>
</dbReference>
<dbReference type="RefSeq" id="XP_035346816.1">
    <property type="nucleotide sequence ID" value="XM_035490923.1"/>
</dbReference>
<dbReference type="OrthoDB" id="4159154at2759"/>
<evidence type="ECO:0008006" key="5">
    <source>
        <dbReference type="Google" id="ProtNLM"/>
    </source>
</evidence>
<feature type="transmembrane region" description="Helical" evidence="1">
    <location>
        <begin position="217"/>
        <end position="239"/>
    </location>
</feature>
<dbReference type="InterPro" id="IPR009571">
    <property type="entry name" value="SUR7/Rim9-like_fungi"/>
</dbReference>
<keyword evidence="1" id="KW-0812">Transmembrane</keyword>
<keyword evidence="4" id="KW-1185">Reference proteome</keyword>
<dbReference type="Pfam" id="PF06687">
    <property type="entry name" value="SUR7"/>
    <property type="match status" value="1"/>
</dbReference>
<dbReference type="GeneID" id="55995276"/>
<dbReference type="GO" id="GO:0051285">
    <property type="term" value="C:cell cortex of cell tip"/>
    <property type="evidence" value="ECO:0007669"/>
    <property type="project" value="TreeGrafter"/>
</dbReference>
<keyword evidence="1" id="KW-0472">Membrane</keyword>
<feature type="transmembrane region" description="Helical" evidence="1">
    <location>
        <begin position="172"/>
        <end position="197"/>
    </location>
</feature>
<dbReference type="EMBL" id="CP055901">
    <property type="protein sequence ID" value="QKX60640.1"/>
    <property type="molecule type" value="Genomic_DNA"/>
</dbReference>
<feature type="chain" id="PRO_5028894294" description="Actin cortical patch SUR7/pH-response regulator PalI" evidence="2">
    <location>
        <begin position="29"/>
        <end position="256"/>
    </location>
</feature>
<proteinExistence type="predicted"/>
<keyword evidence="2" id="KW-0732">Signal</keyword>
<feature type="signal peptide" evidence="2">
    <location>
        <begin position="1"/>
        <end position="28"/>
    </location>
</feature>
<evidence type="ECO:0000313" key="3">
    <source>
        <dbReference type="EMBL" id="QKX60640.1"/>
    </source>
</evidence>
<dbReference type="Proteomes" id="UP000509510">
    <property type="component" value="Chromosome IV"/>
</dbReference>
<protein>
    <recommendedName>
        <fullName evidence="5">Actin cortical patch SUR7/pH-response regulator PalI</fullName>
    </recommendedName>
</protein>
<evidence type="ECO:0000256" key="1">
    <source>
        <dbReference type="SAM" id="Phobius"/>
    </source>
</evidence>
<organism evidence="3 4">
    <name type="scientific">Talaromyces rugulosus</name>
    <name type="common">Penicillium rugulosum</name>
    <dbReference type="NCBI Taxonomy" id="121627"/>
    <lineage>
        <taxon>Eukaryota</taxon>
        <taxon>Fungi</taxon>
        <taxon>Dikarya</taxon>
        <taxon>Ascomycota</taxon>
        <taxon>Pezizomycotina</taxon>
        <taxon>Eurotiomycetes</taxon>
        <taxon>Eurotiomycetidae</taxon>
        <taxon>Eurotiales</taxon>
        <taxon>Trichocomaceae</taxon>
        <taxon>Talaromyces</taxon>
        <taxon>Talaromyces sect. Islandici</taxon>
    </lineage>
</organism>
<keyword evidence="1" id="KW-1133">Transmembrane helix</keyword>
<accession>A0A7H8R2M6</accession>
<evidence type="ECO:0000313" key="4">
    <source>
        <dbReference type="Proteomes" id="UP000509510"/>
    </source>
</evidence>
<dbReference type="PANTHER" id="PTHR28019">
    <property type="entry name" value="CELL MEMBRANE PROTEIN YLR413W-RELATED"/>
    <property type="match status" value="1"/>
</dbReference>